<feature type="region of interest" description="Disordered" evidence="1">
    <location>
        <begin position="126"/>
        <end position="187"/>
    </location>
</feature>
<evidence type="ECO:0000256" key="1">
    <source>
        <dbReference type="SAM" id="MobiDB-lite"/>
    </source>
</evidence>
<gene>
    <name evidence="2" type="ORF">BG006_002291</name>
</gene>
<reference evidence="2" key="1">
    <citation type="journal article" date="2020" name="Fungal Divers.">
        <title>Resolving the Mortierellaceae phylogeny through synthesis of multi-gene phylogenetics and phylogenomics.</title>
        <authorList>
            <person name="Vandepol N."/>
            <person name="Liber J."/>
            <person name="Desiro A."/>
            <person name="Na H."/>
            <person name="Kennedy M."/>
            <person name="Barry K."/>
            <person name="Grigoriev I.V."/>
            <person name="Miller A.N."/>
            <person name="O'Donnell K."/>
            <person name="Stajich J.E."/>
            <person name="Bonito G."/>
        </authorList>
    </citation>
    <scope>NUCLEOTIDE SEQUENCE</scope>
    <source>
        <strain evidence="2">NVP1</strain>
    </source>
</reference>
<dbReference type="AlphaFoldDB" id="A0A9P5S9D4"/>
<keyword evidence="3" id="KW-1185">Reference proteome</keyword>
<dbReference type="Proteomes" id="UP000696485">
    <property type="component" value="Unassembled WGS sequence"/>
</dbReference>
<dbReference type="EMBL" id="JAAAUY010001517">
    <property type="protein sequence ID" value="KAF9322552.1"/>
    <property type="molecule type" value="Genomic_DNA"/>
</dbReference>
<name>A0A9P5S9D4_9FUNG</name>
<protein>
    <submittedName>
        <fullName evidence="2">Uncharacterized protein</fullName>
    </submittedName>
</protein>
<evidence type="ECO:0000313" key="2">
    <source>
        <dbReference type="EMBL" id="KAF9322552.1"/>
    </source>
</evidence>
<comment type="caution">
    <text evidence="2">The sequence shown here is derived from an EMBL/GenBank/DDBJ whole genome shotgun (WGS) entry which is preliminary data.</text>
</comment>
<organism evidence="2 3">
    <name type="scientific">Podila minutissima</name>
    <dbReference type="NCBI Taxonomy" id="64525"/>
    <lineage>
        <taxon>Eukaryota</taxon>
        <taxon>Fungi</taxon>
        <taxon>Fungi incertae sedis</taxon>
        <taxon>Mucoromycota</taxon>
        <taxon>Mortierellomycotina</taxon>
        <taxon>Mortierellomycetes</taxon>
        <taxon>Mortierellales</taxon>
        <taxon>Mortierellaceae</taxon>
        <taxon>Podila</taxon>
    </lineage>
</organism>
<evidence type="ECO:0000313" key="3">
    <source>
        <dbReference type="Proteomes" id="UP000696485"/>
    </source>
</evidence>
<accession>A0A9P5S9D4</accession>
<proteinExistence type="predicted"/>
<sequence length="187" mass="21598">MSTSLFKKTHLRSPSDSSFADISDKLRNWVHDRLARNQSVKLESFVVRFNYHDRASARRAYANILDSDQLTASREYDFFTRNLDDLFWSKRLLCHSSKITLMKTAVLLQQAALKQVHLLSRSSMEKLGNNEGSNHTEGLEANMLDDGSDNYADGSDNYRDDDQNEEQDHESDHDQGQDEHDGDQDYY</sequence>
<feature type="compositionally biased region" description="Basic and acidic residues" evidence="1">
    <location>
        <begin position="170"/>
        <end position="179"/>
    </location>
</feature>